<organism evidence="1 2">
    <name type="scientific">Cavenderia fasciculata</name>
    <name type="common">Slime mold</name>
    <name type="synonym">Dictyostelium fasciculatum</name>
    <dbReference type="NCBI Taxonomy" id="261658"/>
    <lineage>
        <taxon>Eukaryota</taxon>
        <taxon>Amoebozoa</taxon>
        <taxon>Evosea</taxon>
        <taxon>Eumycetozoa</taxon>
        <taxon>Dictyostelia</taxon>
        <taxon>Acytosteliales</taxon>
        <taxon>Cavenderiaceae</taxon>
        <taxon>Cavenderia</taxon>
    </lineage>
</organism>
<dbReference type="Proteomes" id="UP000007797">
    <property type="component" value="Unassembled WGS sequence"/>
</dbReference>
<accession>F4PU82</accession>
<protein>
    <submittedName>
        <fullName evidence="1">Uncharacterized protein</fullName>
    </submittedName>
</protein>
<sequence length="239" mass="26376">MSKPTSDVVYGLDNDKRRTFLPSTDNTFGGYPIPYVMLDTGCNSHLLSIPEMDGLSTLFNTFPTKHPNAAGEQFTYKIKSGGGVAALQSPVLSVYNNAGNAFTIRLCSDLYPHELIHNEYLRFSLCYDDVVGILSAVDSAQINSIKAIIPGINIAKRRRHALLGRSLIGVGGRQMRFIRDLTIISANSARVSPSPQEVDEILNICTNFVSNNSMGMQIFNDLEDDYLIEIPHDDEKLDS</sequence>
<keyword evidence="2" id="KW-1185">Reference proteome</keyword>
<evidence type="ECO:0000313" key="1">
    <source>
        <dbReference type="EMBL" id="EGG21797.1"/>
    </source>
</evidence>
<dbReference type="RefSeq" id="XP_004359647.1">
    <property type="nucleotide sequence ID" value="XM_004359590.1"/>
</dbReference>
<proteinExistence type="predicted"/>
<evidence type="ECO:0000313" key="2">
    <source>
        <dbReference type="Proteomes" id="UP000007797"/>
    </source>
</evidence>
<gene>
    <name evidence="1" type="ORF">DFA_01683</name>
</gene>
<dbReference type="KEGG" id="dfa:DFA_01683"/>
<dbReference type="AlphaFoldDB" id="F4PU82"/>
<name>F4PU82_CACFS</name>
<dbReference type="EMBL" id="GL883010">
    <property type="protein sequence ID" value="EGG21797.1"/>
    <property type="molecule type" value="Genomic_DNA"/>
</dbReference>
<reference evidence="2" key="1">
    <citation type="journal article" date="2011" name="Genome Res.">
        <title>Phylogeny-wide analysis of social amoeba genomes highlights ancient origins for complex intercellular communication.</title>
        <authorList>
            <person name="Heidel A.J."/>
            <person name="Lawal H.M."/>
            <person name="Felder M."/>
            <person name="Schilde C."/>
            <person name="Helps N.R."/>
            <person name="Tunggal B."/>
            <person name="Rivero F."/>
            <person name="John U."/>
            <person name="Schleicher M."/>
            <person name="Eichinger L."/>
            <person name="Platzer M."/>
            <person name="Noegel A.A."/>
            <person name="Schaap P."/>
            <person name="Gloeckner G."/>
        </authorList>
    </citation>
    <scope>NUCLEOTIDE SEQUENCE [LARGE SCALE GENOMIC DNA]</scope>
    <source>
        <strain evidence="2">SH3</strain>
    </source>
</reference>
<dbReference type="GeneID" id="14873189"/>